<evidence type="ECO:0000313" key="3">
    <source>
        <dbReference type="Proteomes" id="UP000321490"/>
    </source>
</evidence>
<organism evidence="2 3">
    <name type="scientific">Modestobacter roseus</name>
    <dbReference type="NCBI Taxonomy" id="1181884"/>
    <lineage>
        <taxon>Bacteria</taxon>
        <taxon>Bacillati</taxon>
        <taxon>Actinomycetota</taxon>
        <taxon>Actinomycetes</taxon>
        <taxon>Geodermatophilales</taxon>
        <taxon>Geodermatophilaceae</taxon>
        <taxon>Modestobacter</taxon>
    </lineage>
</organism>
<reference evidence="2 3" key="1">
    <citation type="submission" date="2019-07" db="EMBL/GenBank/DDBJ databases">
        <title>R&amp;d 2014.</title>
        <authorList>
            <person name="Klenk H.-P."/>
        </authorList>
    </citation>
    <scope>NUCLEOTIDE SEQUENCE [LARGE SCALE GENOMIC DNA]</scope>
    <source>
        <strain evidence="2 3">DSM 45764</strain>
    </source>
</reference>
<protein>
    <submittedName>
        <fullName evidence="2">Uncharacterized protein</fullName>
    </submittedName>
</protein>
<dbReference type="AlphaFoldDB" id="A0A562IUC9"/>
<dbReference type="Proteomes" id="UP000321490">
    <property type="component" value="Unassembled WGS sequence"/>
</dbReference>
<feature type="region of interest" description="Disordered" evidence="1">
    <location>
        <begin position="60"/>
        <end position="156"/>
    </location>
</feature>
<name>A0A562IUC9_9ACTN</name>
<dbReference type="EMBL" id="VLKF01000001">
    <property type="protein sequence ID" value="TWH74285.1"/>
    <property type="molecule type" value="Genomic_DNA"/>
</dbReference>
<sequence length="156" mass="15823">MPPSPPRPSALRRLDAALSRPLRRGGRQLWAPLLLVAVLVLLGSGATVVHGVVRTQLAETAAEAPQPEAAATPAPDTAPDDAAADVPADVPAEAVAETAATDPPAAESAAETEPAVSSSAPAPAPAPTPAPCRHRPRPRHLRPRPPPAPSSGCSTW</sequence>
<comment type="caution">
    <text evidence="2">The sequence shown here is derived from an EMBL/GenBank/DDBJ whole genome shotgun (WGS) entry which is preliminary data.</text>
</comment>
<evidence type="ECO:0000256" key="1">
    <source>
        <dbReference type="SAM" id="MobiDB-lite"/>
    </source>
</evidence>
<proteinExistence type="predicted"/>
<feature type="compositionally biased region" description="Basic residues" evidence="1">
    <location>
        <begin position="132"/>
        <end position="143"/>
    </location>
</feature>
<evidence type="ECO:0000313" key="2">
    <source>
        <dbReference type="EMBL" id="TWH74285.1"/>
    </source>
</evidence>
<gene>
    <name evidence="2" type="ORF">JD78_02820</name>
</gene>
<keyword evidence="3" id="KW-1185">Reference proteome</keyword>
<feature type="compositionally biased region" description="Low complexity" evidence="1">
    <location>
        <begin position="84"/>
        <end position="121"/>
    </location>
</feature>
<feature type="compositionally biased region" description="Low complexity" evidence="1">
    <location>
        <begin position="60"/>
        <end position="77"/>
    </location>
</feature>
<accession>A0A562IUC9</accession>
<dbReference type="RefSeq" id="WP_208104106.1">
    <property type="nucleotide sequence ID" value="NZ_VLKF01000001.1"/>
</dbReference>